<protein>
    <submittedName>
        <fullName evidence="1">Uncharacterized protein</fullName>
    </submittedName>
</protein>
<evidence type="ECO:0000313" key="1">
    <source>
        <dbReference type="EMBL" id="CAK5284169.1"/>
    </source>
</evidence>
<keyword evidence="2" id="KW-1185">Reference proteome</keyword>
<dbReference type="EMBL" id="CAVNYO010000478">
    <property type="protein sequence ID" value="CAK5284169.1"/>
    <property type="molecule type" value="Genomic_DNA"/>
</dbReference>
<sequence>MSHLCARHRVSKVSQCPTVCRVPLADVGIVLRGRPGFAVSSLSGKNRILDTPSPFLHIAAGRHLRHLLSWVTSLPETQDHTIAASALRCHHRLGNATLAKNHPVGRKTPLAVCCLSFFCCFCPCLDRDAFAQSGSGKCSRVIHNFRR</sequence>
<reference evidence="1" key="1">
    <citation type="submission" date="2023-11" db="EMBL/GenBank/DDBJ databases">
        <authorList>
            <person name="De Vega J J."/>
            <person name="De Vega J J."/>
        </authorList>
    </citation>
    <scope>NUCLEOTIDE SEQUENCE</scope>
</reference>
<name>A0AAD2K7Y4_9AGAR</name>
<gene>
    <name evidence="1" type="ORF">MYCIT1_LOCUS37209</name>
</gene>
<proteinExistence type="predicted"/>
<organism evidence="1 2">
    <name type="scientific">Mycena citricolor</name>
    <dbReference type="NCBI Taxonomy" id="2018698"/>
    <lineage>
        <taxon>Eukaryota</taxon>
        <taxon>Fungi</taxon>
        <taxon>Dikarya</taxon>
        <taxon>Basidiomycota</taxon>
        <taxon>Agaricomycotina</taxon>
        <taxon>Agaricomycetes</taxon>
        <taxon>Agaricomycetidae</taxon>
        <taxon>Agaricales</taxon>
        <taxon>Marasmiineae</taxon>
        <taxon>Mycenaceae</taxon>
        <taxon>Mycena</taxon>
    </lineage>
</organism>
<evidence type="ECO:0000313" key="2">
    <source>
        <dbReference type="Proteomes" id="UP001295794"/>
    </source>
</evidence>
<dbReference type="AlphaFoldDB" id="A0AAD2K7Y4"/>
<dbReference type="Proteomes" id="UP001295794">
    <property type="component" value="Unassembled WGS sequence"/>
</dbReference>
<comment type="caution">
    <text evidence="1">The sequence shown here is derived from an EMBL/GenBank/DDBJ whole genome shotgun (WGS) entry which is preliminary data.</text>
</comment>
<accession>A0AAD2K7Y4</accession>